<dbReference type="AlphaFoldDB" id="A0ABD2P9I1"/>
<feature type="region of interest" description="Disordered" evidence="1">
    <location>
        <begin position="19"/>
        <end position="77"/>
    </location>
</feature>
<evidence type="ECO:0000256" key="1">
    <source>
        <dbReference type="SAM" id="MobiDB-lite"/>
    </source>
</evidence>
<gene>
    <name evidence="3" type="ORF">HHI36_002062</name>
</gene>
<feature type="domain" description="PiggyBac transposable element-derived protein" evidence="2">
    <location>
        <begin position="130"/>
        <end position="227"/>
    </location>
</feature>
<evidence type="ECO:0000259" key="2">
    <source>
        <dbReference type="Pfam" id="PF13843"/>
    </source>
</evidence>
<feature type="compositionally biased region" description="Acidic residues" evidence="1">
    <location>
        <begin position="52"/>
        <end position="66"/>
    </location>
</feature>
<accession>A0ABD2P9I1</accession>
<dbReference type="Proteomes" id="UP001516400">
    <property type="component" value="Unassembled WGS sequence"/>
</dbReference>
<comment type="caution">
    <text evidence="3">The sequence shown here is derived from an EMBL/GenBank/DDBJ whole genome shotgun (WGS) entry which is preliminary data.</text>
</comment>
<keyword evidence="4" id="KW-1185">Reference proteome</keyword>
<evidence type="ECO:0000313" key="3">
    <source>
        <dbReference type="EMBL" id="KAL3287594.1"/>
    </source>
</evidence>
<sequence length="228" mass="25365">MDFVSIDGKQYTGEVHQLFSDREEDGDISDTSTINSDHDSEEEYSIGGDVTVETEPDPNDGFDGDAEGAATNSVPGNFSDLPSSSANCVYGKNRCKWSKQGPVLCRTRSHYIILHLPGLKTAAGNLQIENPLDYWCLLITDEIISIIVDCTNEKKQSYQVNMEKPSHIVITSIRLKSKHFFGLLNLTSIFKSNNEDAADLFTSDGIGRDIFRATMSLKRFLFFFDSIA</sequence>
<evidence type="ECO:0000313" key="4">
    <source>
        <dbReference type="Proteomes" id="UP001516400"/>
    </source>
</evidence>
<organism evidence="3 4">
    <name type="scientific">Cryptolaemus montrouzieri</name>
    <dbReference type="NCBI Taxonomy" id="559131"/>
    <lineage>
        <taxon>Eukaryota</taxon>
        <taxon>Metazoa</taxon>
        <taxon>Ecdysozoa</taxon>
        <taxon>Arthropoda</taxon>
        <taxon>Hexapoda</taxon>
        <taxon>Insecta</taxon>
        <taxon>Pterygota</taxon>
        <taxon>Neoptera</taxon>
        <taxon>Endopterygota</taxon>
        <taxon>Coleoptera</taxon>
        <taxon>Polyphaga</taxon>
        <taxon>Cucujiformia</taxon>
        <taxon>Coccinelloidea</taxon>
        <taxon>Coccinellidae</taxon>
        <taxon>Scymninae</taxon>
        <taxon>Scymnini</taxon>
        <taxon>Cryptolaemus</taxon>
    </lineage>
</organism>
<dbReference type="EMBL" id="JABFTP020000185">
    <property type="protein sequence ID" value="KAL3287594.1"/>
    <property type="molecule type" value="Genomic_DNA"/>
</dbReference>
<proteinExistence type="predicted"/>
<name>A0ABD2P9I1_9CUCU</name>
<protein>
    <recommendedName>
        <fullName evidence="2">PiggyBac transposable element-derived protein domain-containing protein</fullName>
    </recommendedName>
</protein>
<feature type="non-terminal residue" evidence="3">
    <location>
        <position position="228"/>
    </location>
</feature>
<dbReference type="InterPro" id="IPR029526">
    <property type="entry name" value="PGBD"/>
</dbReference>
<dbReference type="Pfam" id="PF13843">
    <property type="entry name" value="DDE_Tnp_1_7"/>
    <property type="match status" value="1"/>
</dbReference>
<reference evidence="3 4" key="1">
    <citation type="journal article" date="2021" name="BMC Biol.">
        <title>Horizontally acquired antibacterial genes associated with adaptive radiation of ladybird beetles.</title>
        <authorList>
            <person name="Li H.S."/>
            <person name="Tang X.F."/>
            <person name="Huang Y.H."/>
            <person name="Xu Z.Y."/>
            <person name="Chen M.L."/>
            <person name="Du X.Y."/>
            <person name="Qiu B.Y."/>
            <person name="Chen P.T."/>
            <person name="Zhang W."/>
            <person name="Slipinski A."/>
            <person name="Escalona H.E."/>
            <person name="Waterhouse R.M."/>
            <person name="Zwick A."/>
            <person name="Pang H."/>
        </authorList>
    </citation>
    <scope>NUCLEOTIDE SEQUENCE [LARGE SCALE GENOMIC DNA]</scope>
    <source>
        <strain evidence="3">SYSU2018</strain>
    </source>
</reference>